<dbReference type="Proteomes" id="UP000184245">
    <property type="component" value="Unassembled WGS sequence"/>
</dbReference>
<comment type="similarity">
    <text evidence="1">Belongs to the isochorismatase family.</text>
</comment>
<keyword evidence="5" id="KW-1185">Reference proteome</keyword>
<dbReference type="CDD" id="cd00431">
    <property type="entry name" value="cysteine_hydrolases"/>
    <property type="match status" value="1"/>
</dbReference>
<evidence type="ECO:0000259" key="3">
    <source>
        <dbReference type="Pfam" id="PF00857"/>
    </source>
</evidence>
<dbReference type="InterPro" id="IPR036380">
    <property type="entry name" value="Isochorismatase-like_sf"/>
</dbReference>
<dbReference type="RefSeq" id="WP_072854759.1">
    <property type="nucleotide sequence ID" value="NZ_FQVI01000044.1"/>
</dbReference>
<dbReference type="InterPro" id="IPR050272">
    <property type="entry name" value="Isochorismatase-like_hydrls"/>
</dbReference>
<dbReference type="STRING" id="1122155.SAMN02745158_04243"/>
<dbReference type="OrthoDB" id="9796485at2"/>
<evidence type="ECO:0000256" key="2">
    <source>
        <dbReference type="ARBA" id="ARBA00022801"/>
    </source>
</evidence>
<keyword evidence="2" id="KW-0378">Hydrolase</keyword>
<organism evidence="4 5">
    <name type="scientific">Lactonifactor longoviformis DSM 17459</name>
    <dbReference type="NCBI Taxonomy" id="1122155"/>
    <lineage>
        <taxon>Bacteria</taxon>
        <taxon>Bacillati</taxon>
        <taxon>Bacillota</taxon>
        <taxon>Clostridia</taxon>
        <taxon>Eubacteriales</taxon>
        <taxon>Clostridiaceae</taxon>
        <taxon>Lactonifactor</taxon>
    </lineage>
</organism>
<feature type="domain" description="Isochorismatase-like" evidence="3">
    <location>
        <begin position="4"/>
        <end position="167"/>
    </location>
</feature>
<dbReference type="PANTHER" id="PTHR43540">
    <property type="entry name" value="PEROXYUREIDOACRYLATE/UREIDOACRYLATE AMIDOHYDROLASE-RELATED"/>
    <property type="match status" value="1"/>
</dbReference>
<dbReference type="SUPFAM" id="SSF52499">
    <property type="entry name" value="Isochorismatase-like hydrolases"/>
    <property type="match status" value="1"/>
</dbReference>
<dbReference type="Pfam" id="PF00857">
    <property type="entry name" value="Isochorismatase"/>
    <property type="match status" value="1"/>
</dbReference>
<dbReference type="GO" id="GO:0016787">
    <property type="term" value="F:hydrolase activity"/>
    <property type="evidence" value="ECO:0007669"/>
    <property type="project" value="UniProtKB-KW"/>
</dbReference>
<reference evidence="4 5" key="1">
    <citation type="submission" date="2016-11" db="EMBL/GenBank/DDBJ databases">
        <authorList>
            <person name="Jaros S."/>
            <person name="Januszkiewicz K."/>
            <person name="Wedrychowicz H."/>
        </authorList>
    </citation>
    <scope>NUCLEOTIDE SEQUENCE [LARGE SCALE GENOMIC DNA]</scope>
    <source>
        <strain evidence="4 5">DSM 17459</strain>
    </source>
</reference>
<evidence type="ECO:0000256" key="1">
    <source>
        <dbReference type="ARBA" id="ARBA00006336"/>
    </source>
</evidence>
<evidence type="ECO:0000313" key="4">
    <source>
        <dbReference type="EMBL" id="SHF56916.1"/>
    </source>
</evidence>
<name>A0A1M5CQI6_9CLOT</name>
<dbReference type="InterPro" id="IPR000868">
    <property type="entry name" value="Isochorismatase-like_dom"/>
</dbReference>
<dbReference type="PANTHER" id="PTHR43540:SF6">
    <property type="entry name" value="ISOCHORISMATASE-LIKE DOMAIN-CONTAINING PROTEIN"/>
    <property type="match status" value="1"/>
</dbReference>
<gene>
    <name evidence="4" type="ORF">SAMN02745158_04243</name>
</gene>
<protein>
    <submittedName>
        <fullName evidence="4">Nicotinamidase-related amidase</fullName>
    </submittedName>
</protein>
<dbReference type="Gene3D" id="3.40.50.850">
    <property type="entry name" value="Isochorismatase-like"/>
    <property type="match status" value="1"/>
</dbReference>
<sequence length="174" mass="18961">MKYLIVIDMQKDFVSGTLGSGDAKGIVPGLIRKIKEFEGEVLYTQDTHGSAYLQSQEGRKLPVSHCILGTEGWELIDEIKEADPGCRERSFQKDTFGSTELMSYLVKKNKESGISSLEFAGVCTDICVISNALMAKAFLPEVPVLVDSGCCAGTSTENHENALKAMACCQIDLR</sequence>
<dbReference type="EMBL" id="FQVI01000044">
    <property type="protein sequence ID" value="SHF56916.1"/>
    <property type="molecule type" value="Genomic_DNA"/>
</dbReference>
<proteinExistence type="inferred from homology"/>
<dbReference type="AlphaFoldDB" id="A0A1M5CQI6"/>
<evidence type="ECO:0000313" key="5">
    <source>
        <dbReference type="Proteomes" id="UP000184245"/>
    </source>
</evidence>
<accession>A0A1M5CQI6</accession>